<evidence type="ECO:0000256" key="2">
    <source>
        <dbReference type="SAM" id="Phobius"/>
    </source>
</evidence>
<dbReference type="SMART" id="SM01088">
    <property type="entry name" value="Col_cuticle_N"/>
    <property type="match status" value="1"/>
</dbReference>
<keyword evidence="1" id="KW-0677">Repeat</keyword>
<dbReference type="AlphaFoldDB" id="A0A914S4W3"/>
<reference evidence="5" key="1">
    <citation type="submission" date="2022-11" db="UniProtKB">
        <authorList>
            <consortium name="WormBaseParasite"/>
        </authorList>
    </citation>
    <scope>IDENTIFICATION</scope>
</reference>
<dbReference type="Pfam" id="PF01484">
    <property type="entry name" value="Col_cuticle_N"/>
    <property type="match status" value="1"/>
</dbReference>
<name>A0A914S4W3_PAREQ</name>
<evidence type="ECO:0000259" key="3">
    <source>
        <dbReference type="SMART" id="SM01088"/>
    </source>
</evidence>
<feature type="transmembrane region" description="Helical" evidence="2">
    <location>
        <begin position="20"/>
        <end position="42"/>
    </location>
</feature>
<protein>
    <submittedName>
        <fullName evidence="5">Nematode cuticle collagen N-terminal domain-containing protein</fullName>
    </submittedName>
</protein>
<evidence type="ECO:0000313" key="5">
    <source>
        <dbReference type="WBParaSite" id="PEQ_0001383501-mRNA-1"/>
    </source>
</evidence>
<accession>A0A914S4W3</accession>
<evidence type="ECO:0000313" key="4">
    <source>
        <dbReference type="Proteomes" id="UP000887564"/>
    </source>
</evidence>
<keyword evidence="2" id="KW-0472">Membrane</keyword>
<evidence type="ECO:0000256" key="1">
    <source>
        <dbReference type="ARBA" id="ARBA00022737"/>
    </source>
</evidence>
<dbReference type="PANTHER" id="PTHR24637:SF301">
    <property type="entry name" value="NEMATODE CUTICLE COLLAGEN N-TERMINAL DOMAIN-CONTAINING PROTEIN"/>
    <property type="match status" value="1"/>
</dbReference>
<feature type="domain" description="Nematode cuticle collagen N-terminal" evidence="3">
    <location>
        <begin position="18"/>
        <end position="70"/>
    </location>
</feature>
<organism evidence="4 5">
    <name type="scientific">Parascaris equorum</name>
    <name type="common">Equine roundworm</name>
    <dbReference type="NCBI Taxonomy" id="6256"/>
    <lineage>
        <taxon>Eukaryota</taxon>
        <taxon>Metazoa</taxon>
        <taxon>Ecdysozoa</taxon>
        <taxon>Nematoda</taxon>
        <taxon>Chromadorea</taxon>
        <taxon>Rhabditida</taxon>
        <taxon>Spirurina</taxon>
        <taxon>Ascaridomorpha</taxon>
        <taxon>Ascaridoidea</taxon>
        <taxon>Ascarididae</taxon>
        <taxon>Parascaris</taxon>
    </lineage>
</organism>
<keyword evidence="2" id="KW-1133">Transmembrane helix</keyword>
<dbReference type="Proteomes" id="UP000887564">
    <property type="component" value="Unplaced"/>
</dbReference>
<dbReference type="WBParaSite" id="PEQ_0001383501-mRNA-1">
    <property type="protein sequence ID" value="PEQ_0001383501-mRNA-1"/>
    <property type="gene ID" value="PEQ_0001383501"/>
</dbReference>
<proteinExistence type="predicted"/>
<sequence>MGYKDLKGLEKEADSMKKIAFFGIAVSTVATITAVIAIPTLYSYMHHIRASLEVEVDFCQVRTGGLFDEFEKVSALRGVRGRIKRAILHRHAGIVGRRYSVPRALIEVEEVPQCCSCNIGPPGPAGPPGPNGKDGW</sequence>
<keyword evidence="4" id="KW-1185">Reference proteome</keyword>
<dbReference type="GO" id="GO:0042302">
    <property type="term" value="F:structural constituent of cuticle"/>
    <property type="evidence" value="ECO:0007669"/>
    <property type="project" value="InterPro"/>
</dbReference>
<dbReference type="PANTHER" id="PTHR24637">
    <property type="entry name" value="COLLAGEN"/>
    <property type="match status" value="1"/>
</dbReference>
<dbReference type="InterPro" id="IPR002486">
    <property type="entry name" value="Col_cuticle_N"/>
</dbReference>
<keyword evidence="2" id="KW-0812">Transmembrane</keyword>